<dbReference type="Gene3D" id="3.40.605.10">
    <property type="entry name" value="Aldehyde Dehydrogenase, Chain A, domain 1"/>
    <property type="match status" value="1"/>
</dbReference>
<dbReference type="EMBL" id="JACNJN010000213">
    <property type="protein sequence ID" value="MBC8336963.1"/>
    <property type="molecule type" value="Genomic_DNA"/>
</dbReference>
<proteinExistence type="predicted"/>
<dbReference type="GO" id="GO:0016620">
    <property type="term" value="F:oxidoreductase activity, acting on the aldehyde or oxo group of donors, NAD or NADP as acceptor"/>
    <property type="evidence" value="ECO:0007669"/>
    <property type="project" value="InterPro"/>
</dbReference>
<evidence type="ECO:0000256" key="1">
    <source>
        <dbReference type="ARBA" id="ARBA00023002"/>
    </source>
</evidence>
<name>A0A8J6NPR5_9CHLR</name>
<dbReference type="Gene3D" id="3.40.309.10">
    <property type="entry name" value="Aldehyde Dehydrogenase, Chain A, domain 2"/>
    <property type="match status" value="1"/>
</dbReference>
<dbReference type="InterPro" id="IPR015590">
    <property type="entry name" value="Aldehyde_DH_dom"/>
</dbReference>
<protein>
    <submittedName>
        <fullName evidence="3">Aldehyde dehydrogenase family protein</fullName>
    </submittedName>
</protein>
<feature type="domain" description="Aldehyde dehydrogenase" evidence="2">
    <location>
        <begin position="13"/>
        <end position="274"/>
    </location>
</feature>
<dbReference type="Proteomes" id="UP000614469">
    <property type="component" value="Unassembled WGS sequence"/>
</dbReference>
<dbReference type="AlphaFoldDB" id="A0A8J6NPR5"/>
<reference evidence="3 4" key="1">
    <citation type="submission" date="2020-08" db="EMBL/GenBank/DDBJ databases">
        <title>Bridging the membrane lipid divide: bacteria of the FCB group superphylum have the potential to synthesize archaeal ether lipids.</title>
        <authorList>
            <person name="Villanueva L."/>
            <person name="Von Meijenfeldt F.A.B."/>
            <person name="Westbye A.B."/>
            <person name="Yadav S."/>
            <person name="Hopmans E.C."/>
            <person name="Dutilh B.E."/>
            <person name="Sinninghe Damste J.S."/>
        </authorList>
    </citation>
    <scope>NUCLEOTIDE SEQUENCE [LARGE SCALE GENOMIC DNA]</scope>
    <source>
        <strain evidence="3">NIOZ-UU36</strain>
    </source>
</reference>
<dbReference type="Pfam" id="PF00171">
    <property type="entry name" value="Aldedh"/>
    <property type="match status" value="1"/>
</dbReference>
<comment type="caution">
    <text evidence="3">The sequence shown here is derived from an EMBL/GenBank/DDBJ whole genome shotgun (WGS) entry which is preliminary data.</text>
</comment>
<dbReference type="InterPro" id="IPR016162">
    <property type="entry name" value="Ald_DH_N"/>
</dbReference>
<evidence type="ECO:0000313" key="4">
    <source>
        <dbReference type="Proteomes" id="UP000614469"/>
    </source>
</evidence>
<dbReference type="InterPro" id="IPR016163">
    <property type="entry name" value="Ald_DH_C"/>
</dbReference>
<dbReference type="SUPFAM" id="SSF53720">
    <property type="entry name" value="ALDH-like"/>
    <property type="match status" value="1"/>
</dbReference>
<sequence>MSNSKELTPEEIQEVEELYQRARKAFEEVEFWPQEKIDEMVAAVAWEWQKPEVARELAHLAVDESGIGVYADKTAKIQSKTKGTLWDMKDIVTCGLVEEDKERGLRVYAKPMGVVANVVPSTNPESTVCCIGLSLLKTRNAMVVSPHPSTQGSSALTVEYGRKALRKIGAPEDLMLCMENTSRLKARNLMAKCDFVVATGGAALVEVVYSAGKPAHTVSSGNVISIIDETADLKAAANKIVRSKIANNSASCSSENAVALEASIFDEMVECLKAEGGYMCNTEEREKLRTLMWPDGKNLNRKIVARTALHIAEMAELDVPENTLFLMVLGEKAGSEDRFSGEKISPVLTVWKWDDFSEMVERMKEMHRFSGEGHSASIHSERDDRKIELAVKANVGRVNCNMPHAMANSGSWFNANPFTDTLGGGSWAGNMTSENVNWKQFLNYTWLSEPFPEYVPTDEDLFGDYFAKWGKE</sequence>
<evidence type="ECO:0000259" key="2">
    <source>
        <dbReference type="Pfam" id="PF00171"/>
    </source>
</evidence>
<dbReference type="InterPro" id="IPR016161">
    <property type="entry name" value="Ald_DH/histidinol_DH"/>
</dbReference>
<gene>
    <name evidence="3" type="ORF">H8E29_17035</name>
</gene>
<accession>A0A8J6NPR5</accession>
<dbReference type="PANTHER" id="PTHR11699">
    <property type="entry name" value="ALDEHYDE DEHYDROGENASE-RELATED"/>
    <property type="match status" value="1"/>
</dbReference>
<evidence type="ECO:0000313" key="3">
    <source>
        <dbReference type="EMBL" id="MBC8336963.1"/>
    </source>
</evidence>
<organism evidence="3 4">
    <name type="scientific">Candidatus Desulfolinea nitratireducens</name>
    <dbReference type="NCBI Taxonomy" id="2841698"/>
    <lineage>
        <taxon>Bacteria</taxon>
        <taxon>Bacillati</taxon>
        <taxon>Chloroflexota</taxon>
        <taxon>Anaerolineae</taxon>
        <taxon>Anaerolineales</taxon>
        <taxon>Anaerolineales incertae sedis</taxon>
        <taxon>Candidatus Desulfolinea</taxon>
    </lineage>
</organism>
<keyword evidence="1" id="KW-0560">Oxidoreductase</keyword>